<dbReference type="Proteomes" id="UP000176992">
    <property type="component" value="Unassembled WGS sequence"/>
</dbReference>
<evidence type="ECO:0000256" key="2">
    <source>
        <dbReference type="ARBA" id="ARBA00016337"/>
    </source>
</evidence>
<dbReference type="GO" id="GO:0046872">
    <property type="term" value="F:metal ion binding"/>
    <property type="evidence" value="ECO:0007669"/>
    <property type="project" value="UniProtKB-UniRule"/>
</dbReference>
<evidence type="ECO:0000256" key="1">
    <source>
        <dbReference type="ARBA" id="ARBA00011955"/>
    </source>
</evidence>
<dbReference type="SUPFAM" id="SSF143631">
    <property type="entry name" value="ApbE-like"/>
    <property type="match status" value="1"/>
</dbReference>
<dbReference type="Gene3D" id="3.10.520.10">
    <property type="entry name" value="ApbE-like domains"/>
    <property type="match status" value="1"/>
</dbReference>
<evidence type="ECO:0000256" key="8">
    <source>
        <dbReference type="ARBA" id="ARBA00031306"/>
    </source>
</evidence>
<evidence type="ECO:0000256" key="3">
    <source>
        <dbReference type="ARBA" id="ARBA00022630"/>
    </source>
</evidence>
<organism evidence="12 13">
    <name type="scientific">Candidatus Glassbacteria bacterium GWA2_58_10</name>
    <dbReference type="NCBI Taxonomy" id="1817865"/>
    <lineage>
        <taxon>Bacteria</taxon>
        <taxon>Candidatus Glassiibacteriota</taxon>
    </lineage>
</organism>
<dbReference type="InterPro" id="IPR003374">
    <property type="entry name" value="ApbE-like_sf"/>
</dbReference>
<evidence type="ECO:0000256" key="10">
    <source>
        <dbReference type="PIRNR" id="PIRNR006268"/>
    </source>
</evidence>
<gene>
    <name evidence="12" type="ORF">A2Z86_04040</name>
</gene>
<comment type="cofactor">
    <cofactor evidence="11">
        <name>Mg(2+)</name>
        <dbReference type="ChEBI" id="CHEBI:18420"/>
    </cofactor>
    <cofactor evidence="11">
        <name>Mn(2+)</name>
        <dbReference type="ChEBI" id="CHEBI:29035"/>
    </cofactor>
    <text evidence="11">Magnesium. Can also use manganese.</text>
</comment>
<reference evidence="12 13" key="1">
    <citation type="journal article" date="2016" name="Nat. Commun.">
        <title>Thousands of microbial genomes shed light on interconnected biogeochemical processes in an aquifer system.</title>
        <authorList>
            <person name="Anantharaman K."/>
            <person name="Brown C.T."/>
            <person name="Hug L.A."/>
            <person name="Sharon I."/>
            <person name="Castelle C.J."/>
            <person name="Probst A.J."/>
            <person name="Thomas B.C."/>
            <person name="Singh A."/>
            <person name="Wilkins M.J."/>
            <person name="Karaoz U."/>
            <person name="Brodie E.L."/>
            <person name="Williams K.H."/>
            <person name="Hubbard S.S."/>
            <person name="Banfield J.F."/>
        </authorList>
    </citation>
    <scope>NUCLEOTIDE SEQUENCE [LARGE SCALE GENOMIC DNA]</scope>
</reference>
<keyword evidence="4 10" id="KW-0808">Transferase</keyword>
<evidence type="ECO:0000256" key="9">
    <source>
        <dbReference type="ARBA" id="ARBA00048540"/>
    </source>
</evidence>
<evidence type="ECO:0000256" key="11">
    <source>
        <dbReference type="PIRSR" id="PIRSR006268-2"/>
    </source>
</evidence>
<dbReference type="EMBL" id="MFIV01000084">
    <property type="protein sequence ID" value="OGF98563.1"/>
    <property type="molecule type" value="Genomic_DNA"/>
</dbReference>
<dbReference type="PANTHER" id="PTHR30040:SF2">
    <property type="entry name" value="FAD:PROTEIN FMN TRANSFERASE"/>
    <property type="match status" value="1"/>
</dbReference>
<sequence length="309" mass="34027">MAHEDYEFYEGQDRLMGTIFRLYAFYPQDKLTWMHELADRLFDGLIEDDLRLSLYKKDSLVNRINGAAGEEPVAVDEDTFALLSAARGWWELTRGLFDITAGALMFAHGYYRDAALPENSPPAMEELAGLTGCDKLELDRERHTARLSRKGMLLDLGGLAKGWCVQQRAAALLASGLEDFVISAGTSTVLARGAPPSADSWPTELETFGDRTSRVPELSLRDCAVSVSANYRNTLSGPQGATVRHIMNPLTLQPVEELRRVVVTGPDAAECEALSTAFLIQGGPEGTFSLENRPDISVHFDTPDDLRMA</sequence>
<evidence type="ECO:0000313" key="13">
    <source>
        <dbReference type="Proteomes" id="UP000176992"/>
    </source>
</evidence>
<evidence type="ECO:0000256" key="6">
    <source>
        <dbReference type="ARBA" id="ARBA00022827"/>
    </source>
</evidence>
<evidence type="ECO:0000256" key="4">
    <source>
        <dbReference type="ARBA" id="ARBA00022679"/>
    </source>
</evidence>
<dbReference type="EC" id="2.7.1.180" evidence="1 10"/>
<dbReference type="GO" id="GO:0016740">
    <property type="term" value="F:transferase activity"/>
    <property type="evidence" value="ECO:0007669"/>
    <property type="project" value="UniProtKB-UniRule"/>
</dbReference>
<protein>
    <recommendedName>
        <fullName evidence="2 10">FAD:protein FMN transferase</fullName>
        <ecNumber evidence="1 10">2.7.1.180</ecNumber>
    </recommendedName>
    <alternativeName>
        <fullName evidence="8 10">Flavin transferase</fullName>
    </alternativeName>
</protein>
<dbReference type="AlphaFoldDB" id="A0A1F5YEJ9"/>
<evidence type="ECO:0000256" key="5">
    <source>
        <dbReference type="ARBA" id="ARBA00022723"/>
    </source>
</evidence>
<comment type="catalytic activity">
    <reaction evidence="9 10">
        <text>L-threonyl-[protein] + FAD = FMN-L-threonyl-[protein] + AMP + H(+)</text>
        <dbReference type="Rhea" id="RHEA:36847"/>
        <dbReference type="Rhea" id="RHEA-COMP:11060"/>
        <dbReference type="Rhea" id="RHEA-COMP:11061"/>
        <dbReference type="ChEBI" id="CHEBI:15378"/>
        <dbReference type="ChEBI" id="CHEBI:30013"/>
        <dbReference type="ChEBI" id="CHEBI:57692"/>
        <dbReference type="ChEBI" id="CHEBI:74257"/>
        <dbReference type="ChEBI" id="CHEBI:456215"/>
        <dbReference type="EC" id="2.7.1.180"/>
    </reaction>
</comment>
<evidence type="ECO:0000313" key="12">
    <source>
        <dbReference type="EMBL" id="OGF98563.1"/>
    </source>
</evidence>
<comment type="caution">
    <text evidence="12">The sequence shown here is derived from an EMBL/GenBank/DDBJ whole genome shotgun (WGS) entry which is preliminary data.</text>
</comment>
<feature type="binding site" evidence="11">
    <location>
        <position position="276"/>
    </location>
    <ligand>
        <name>Mg(2+)</name>
        <dbReference type="ChEBI" id="CHEBI:18420"/>
    </ligand>
</feature>
<keyword evidence="6 10" id="KW-0274">FAD</keyword>
<keyword evidence="3 10" id="KW-0285">Flavoprotein</keyword>
<evidence type="ECO:0000256" key="7">
    <source>
        <dbReference type="ARBA" id="ARBA00022842"/>
    </source>
</evidence>
<accession>A0A1F5YEJ9</accession>
<keyword evidence="7 10" id="KW-0460">Magnesium</keyword>
<feature type="binding site" evidence="11">
    <location>
        <position position="158"/>
    </location>
    <ligand>
        <name>Mg(2+)</name>
        <dbReference type="ChEBI" id="CHEBI:18420"/>
    </ligand>
</feature>
<keyword evidence="5 10" id="KW-0479">Metal-binding</keyword>
<name>A0A1F5YEJ9_9BACT</name>
<dbReference type="Pfam" id="PF02424">
    <property type="entry name" value="ApbE"/>
    <property type="match status" value="1"/>
</dbReference>
<dbReference type="PIRSF" id="PIRSF006268">
    <property type="entry name" value="ApbE"/>
    <property type="match status" value="1"/>
</dbReference>
<dbReference type="PANTHER" id="PTHR30040">
    <property type="entry name" value="THIAMINE BIOSYNTHESIS LIPOPROTEIN APBE"/>
    <property type="match status" value="1"/>
</dbReference>
<dbReference type="InterPro" id="IPR024932">
    <property type="entry name" value="ApbE"/>
</dbReference>
<proteinExistence type="inferred from homology"/>
<comment type="similarity">
    <text evidence="10">Belongs to the ApbE family.</text>
</comment>